<sequence>MFVDLSKKHSTLENKIKNEIQANERLTNEIKVLKSGKDTVRNEIVDAQARSMRDNLLFFNLEEGTTDEDRRSEDCRQKILNFCEYVLEMVDAKSKLKIDRAHRIGRFRFNKHRPVVVKFNYYHGKIDVKQRARAKKHSTPIRVADQFPKEIHDRRRKLILLMNKCRSEGKNDKLEL</sequence>
<evidence type="ECO:0000313" key="3">
    <source>
        <dbReference type="Proteomes" id="UP000828390"/>
    </source>
</evidence>
<protein>
    <submittedName>
        <fullName evidence="2">Uncharacterized protein</fullName>
    </submittedName>
</protein>
<accession>A0A9D3Z3U8</accession>
<keyword evidence="3" id="KW-1185">Reference proteome</keyword>
<organism evidence="2 3">
    <name type="scientific">Dreissena polymorpha</name>
    <name type="common">Zebra mussel</name>
    <name type="synonym">Mytilus polymorpha</name>
    <dbReference type="NCBI Taxonomy" id="45954"/>
    <lineage>
        <taxon>Eukaryota</taxon>
        <taxon>Metazoa</taxon>
        <taxon>Spiralia</taxon>
        <taxon>Lophotrochozoa</taxon>
        <taxon>Mollusca</taxon>
        <taxon>Bivalvia</taxon>
        <taxon>Autobranchia</taxon>
        <taxon>Heteroconchia</taxon>
        <taxon>Euheterodonta</taxon>
        <taxon>Imparidentia</taxon>
        <taxon>Neoheterodontei</taxon>
        <taxon>Myida</taxon>
        <taxon>Dreissenoidea</taxon>
        <taxon>Dreissenidae</taxon>
        <taxon>Dreissena</taxon>
    </lineage>
</organism>
<gene>
    <name evidence="2" type="ORF">DPMN_069573</name>
</gene>
<proteinExistence type="predicted"/>
<dbReference type="Proteomes" id="UP000828390">
    <property type="component" value="Unassembled WGS sequence"/>
</dbReference>
<dbReference type="Gene3D" id="3.30.70.1820">
    <property type="entry name" value="L1 transposable element, RRM domain"/>
    <property type="match status" value="1"/>
</dbReference>
<name>A0A9D3Z3U8_DREPO</name>
<feature type="coiled-coil region" evidence="1">
    <location>
        <begin position="9"/>
        <end position="43"/>
    </location>
</feature>
<keyword evidence="1" id="KW-0175">Coiled coil</keyword>
<dbReference type="EMBL" id="JAIWYP010000014">
    <property type="protein sequence ID" value="KAH3710106.1"/>
    <property type="molecule type" value="Genomic_DNA"/>
</dbReference>
<evidence type="ECO:0000313" key="2">
    <source>
        <dbReference type="EMBL" id="KAH3710106.1"/>
    </source>
</evidence>
<dbReference type="AlphaFoldDB" id="A0A9D3Z3U8"/>
<reference evidence="2" key="2">
    <citation type="submission" date="2020-11" db="EMBL/GenBank/DDBJ databases">
        <authorList>
            <person name="McCartney M.A."/>
            <person name="Auch B."/>
            <person name="Kono T."/>
            <person name="Mallez S."/>
            <person name="Becker A."/>
            <person name="Gohl D.M."/>
            <person name="Silverstein K.A.T."/>
            <person name="Koren S."/>
            <person name="Bechman K.B."/>
            <person name="Herman A."/>
            <person name="Abrahante J.E."/>
            <person name="Garbe J."/>
        </authorList>
    </citation>
    <scope>NUCLEOTIDE SEQUENCE</scope>
    <source>
        <strain evidence="2">Duluth1</strain>
        <tissue evidence="2">Whole animal</tissue>
    </source>
</reference>
<reference evidence="2" key="1">
    <citation type="journal article" date="2019" name="bioRxiv">
        <title>The Genome of the Zebra Mussel, Dreissena polymorpha: A Resource for Invasive Species Research.</title>
        <authorList>
            <person name="McCartney M.A."/>
            <person name="Auch B."/>
            <person name="Kono T."/>
            <person name="Mallez S."/>
            <person name="Zhang Y."/>
            <person name="Obille A."/>
            <person name="Becker A."/>
            <person name="Abrahante J.E."/>
            <person name="Garbe J."/>
            <person name="Badalamenti J.P."/>
            <person name="Herman A."/>
            <person name="Mangelson H."/>
            <person name="Liachko I."/>
            <person name="Sullivan S."/>
            <person name="Sone E.D."/>
            <person name="Koren S."/>
            <person name="Silverstein K.A.T."/>
            <person name="Beckman K.B."/>
            <person name="Gohl D.M."/>
        </authorList>
    </citation>
    <scope>NUCLEOTIDE SEQUENCE</scope>
    <source>
        <strain evidence="2">Duluth1</strain>
        <tissue evidence="2">Whole animal</tissue>
    </source>
</reference>
<comment type="caution">
    <text evidence="2">The sequence shown here is derived from an EMBL/GenBank/DDBJ whole genome shotgun (WGS) entry which is preliminary data.</text>
</comment>
<evidence type="ECO:0000256" key="1">
    <source>
        <dbReference type="SAM" id="Coils"/>
    </source>
</evidence>